<proteinExistence type="predicted"/>
<evidence type="ECO:0000256" key="5">
    <source>
        <dbReference type="SAM" id="SignalP"/>
    </source>
</evidence>
<organism evidence="7 8">
    <name type="scientific">Daeguia caeni</name>
    <dbReference type="NCBI Taxonomy" id="439612"/>
    <lineage>
        <taxon>Bacteria</taxon>
        <taxon>Pseudomonadati</taxon>
        <taxon>Pseudomonadota</taxon>
        <taxon>Alphaproteobacteria</taxon>
        <taxon>Hyphomicrobiales</taxon>
        <taxon>Brucellaceae</taxon>
        <taxon>Daeguia</taxon>
    </lineage>
</organism>
<feature type="domain" description="OmpA-like" evidence="6">
    <location>
        <begin position="252"/>
        <end position="368"/>
    </location>
</feature>
<keyword evidence="2 4" id="KW-0472">Membrane</keyword>
<dbReference type="PRINTS" id="PR01021">
    <property type="entry name" value="OMPADOMAIN"/>
</dbReference>
<dbReference type="RefSeq" id="WP_374830502.1">
    <property type="nucleotide sequence ID" value="NZ_JBHEEZ010000004.1"/>
</dbReference>
<comment type="subcellular location">
    <subcellularLocation>
        <location evidence="1">Cell outer membrane</location>
    </subcellularLocation>
</comment>
<evidence type="ECO:0000256" key="2">
    <source>
        <dbReference type="ARBA" id="ARBA00023136"/>
    </source>
</evidence>
<keyword evidence="3" id="KW-0998">Cell outer membrane</keyword>
<sequence length="368" mass="39824">MKSQICRRAMHLTASVLLVGSLAVNPGHADATIPDKDIDGAADSPLIKRYEGSHIVSYDKKVYGELALPLAALKASDNPDERDAHNNRVYRPDVAEDVAGTITRLAYVLPEDRSPLEVLRNYQDEIEASGGEVKFECKRDTCGGDQYRTSDGGGGKMSLTQNFFYASDIKEHPLSTGGCALTSRISDQHYLTGTLPAANGTAWVTVQTYQPDPNPACKALKGRTIALVHVIEPKAREKKMVVVKADEMAKTIDANGSISLYGIYFDTDKADLKAESEPTLQEIANLLAAEPKLVVLVVGHTDNQGKYDYNLDLSSRRAAAVKNALVSKHGVDAKRLMTAGAGMMAPIANNDTEEGRAKNRRVVLVKAN</sequence>
<name>A0ABV9H8S0_9HYPH</name>
<dbReference type="InterPro" id="IPR006664">
    <property type="entry name" value="OMP_bac"/>
</dbReference>
<evidence type="ECO:0000256" key="4">
    <source>
        <dbReference type="PROSITE-ProRule" id="PRU00473"/>
    </source>
</evidence>
<evidence type="ECO:0000313" key="7">
    <source>
        <dbReference type="EMBL" id="MFC4625986.1"/>
    </source>
</evidence>
<dbReference type="InterPro" id="IPR006665">
    <property type="entry name" value="OmpA-like"/>
</dbReference>
<comment type="caution">
    <text evidence="7">The sequence shown here is derived from an EMBL/GenBank/DDBJ whole genome shotgun (WGS) entry which is preliminary data.</text>
</comment>
<evidence type="ECO:0000256" key="1">
    <source>
        <dbReference type="ARBA" id="ARBA00004442"/>
    </source>
</evidence>
<dbReference type="EMBL" id="JBHSEL010000119">
    <property type="protein sequence ID" value="MFC4625986.1"/>
    <property type="molecule type" value="Genomic_DNA"/>
</dbReference>
<dbReference type="Gene3D" id="3.30.1330.60">
    <property type="entry name" value="OmpA-like domain"/>
    <property type="match status" value="1"/>
</dbReference>
<dbReference type="PANTHER" id="PTHR30329:SF21">
    <property type="entry name" value="LIPOPROTEIN YIAD-RELATED"/>
    <property type="match status" value="1"/>
</dbReference>
<dbReference type="PROSITE" id="PS51123">
    <property type="entry name" value="OMPA_2"/>
    <property type="match status" value="1"/>
</dbReference>
<keyword evidence="5" id="KW-0732">Signal</keyword>
<dbReference type="PANTHER" id="PTHR30329">
    <property type="entry name" value="STATOR ELEMENT OF FLAGELLAR MOTOR COMPLEX"/>
    <property type="match status" value="1"/>
</dbReference>
<evidence type="ECO:0000313" key="8">
    <source>
        <dbReference type="Proteomes" id="UP001596042"/>
    </source>
</evidence>
<feature type="signal peptide" evidence="5">
    <location>
        <begin position="1"/>
        <end position="29"/>
    </location>
</feature>
<evidence type="ECO:0000256" key="3">
    <source>
        <dbReference type="ARBA" id="ARBA00023237"/>
    </source>
</evidence>
<dbReference type="InterPro" id="IPR050330">
    <property type="entry name" value="Bact_OuterMem_StrucFunc"/>
</dbReference>
<gene>
    <name evidence="7" type="ORF">ACFO1V_12350</name>
</gene>
<keyword evidence="8" id="KW-1185">Reference proteome</keyword>
<dbReference type="Proteomes" id="UP001596042">
    <property type="component" value="Unassembled WGS sequence"/>
</dbReference>
<accession>A0ABV9H8S0</accession>
<dbReference type="Pfam" id="PF00691">
    <property type="entry name" value="OmpA"/>
    <property type="match status" value="1"/>
</dbReference>
<protein>
    <submittedName>
        <fullName evidence="7">OmpA family protein</fullName>
    </submittedName>
</protein>
<reference evidence="8" key="1">
    <citation type="journal article" date="2019" name="Int. J. Syst. Evol. Microbiol.">
        <title>The Global Catalogue of Microorganisms (GCM) 10K type strain sequencing project: providing services to taxonomists for standard genome sequencing and annotation.</title>
        <authorList>
            <consortium name="The Broad Institute Genomics Platform"/>
            <consortium name="The Broad Institute Genome Sequencing Center for Infectious Disease"/>
            <person name="Wu L."/>
            <person name="Ma J."/>
        </authorList>
    </citation>
    <scope>NUCLEOTIDE SEQUENCE [LARGE SCALE GENOMIC DNA]</scope>
    <source>
        <strain evidence="8">CGMCC 1.15731</strain>
    </source>
</reference>
<evidence type="ECO:0000259" key="6">
    <source>
        <dbReference type="PROSITE" id="PS51123"/>
    </source>
</evidence>
<dbReference type="CDD" id="cd07185">
    <property type="entry name" value="OmpA_C-like"/>
    <property type="match status" value="1"/>
</dbReference>
<dbReference type="InterPro" id="IPR036737">
    <property type="entry name" value="OmpA-like_sf"/>
</dbReference>
<dbReference type="SUPFAM" id="SSF103088">
    <property type="entry name" value="OmpA-like"/>
    <property type="match status" value="1"/>
</dbReference>
<feature type="chain" id="PRO_5047106957" evidence="5">
    <location>
        <begin position="30"/>
        <end position="368"/>
    </location>
</feature>